<dbReference type="AlphaFoldDB" id="A0A1A9EU17"/>
<feature type="domain" description="Thioredoxin" evidence="5">
    <location>
        <begin position="74"/>
        <end position="262"/>
    </location>
</feature>
<organism evidence="6 7">
    <name type="scientific">Marinobacterium aestuarii</name>
    <dbReference type="NCBI Taxonomy" id="1821621"/>
    <lineage>
        <taxon>Bacteria</taxon>
        <taxon>Pseudomonadati</taxon>
        <taxon>Pseudomonadota</taxon>
        <taxon>Gammaproteobacteria</taxon>
        <taxon>Oceanospirillales</taxon>
        <taxon>Oceanospirillaceae</taxon>
        <taxon>Marinobacterium</taxon>
    </lineage>
</organism>
<reference evidence="7" key="1">
    <citation type="submission" date="2016-05" db="EMBL/GenBank/DDBJ databases">
        <authorList>
            <person name="Baek K."/>
            <person name="Yang S.-J."/>
        </authorList>
    </citation>
    <scope>NUCLEOTIDE SEQUENCE [LARGE SCALE GENOMIC DNA]</scope>
    <source>
        <strain evidence="7">ST58-10</strain>
    </source>
</reference>
<dbReference type="PANTHER" id="PTHR13887:SF14">
    <property type="entry name" value="DISULFIDE BOND FORMATION PROTEIN D"/>
    <property type="match status" value="1"/>
</dbReference>
<sequence length="264" mass="28214">MQAGVIQGPVPQGIAWRILQGIAVAGLGLAIAMATQANAAEPEQSQPATAEFEQRVKDYILSNPEIVVQAIQLYQAQQQVQKEERVKAIIGQSSAQLLADPEAPVGGNPEGDVTVVEFFDYNCTYCKKVAPVMSALEQQDTELRIVYKEFPILGPVSEYAARAALAADAQGKYLELHNAMMNSSGRLSEALILGYAADLGLDIDRLKTDMQAEAISAQFARNRALARSLGITGTPGFVIGAEIIGGAADQATFENLIARARQNP</sequence>
<dbReference type="STRING" id="1821621.A8C75_00290"/>
<name>A0A1A9EU17_9GAMM</name>
<dbReference type="PROSITE" id="PS51352">
    <property type="entry name" value="THIOREDOXIN_2"/>
    <property type="match status" value="1"/>
</dbReference>
<dbReference type="InterPro" id="IPR001853">
    <property type="entry name" value="DSBA-like_thioredoxin_dom"/>
</dbReference>
<dbReference type="InterPro" id="IPR036249">
    <property type="entry name" value="Thioredoxin-like_sf"/>
</dbReference>
<proteinExistence type="predicted"/>
<evidence type="ECO:0000256" key="4">
    <source>
        <dbReference type="ARBA" id="ARBA00023284"/>
    </source>
</evidence>
<evidence type="ECO:0000256" key="1">
    <source>
        <dbReference type="ARBA" id="ARBA00022729"/>
    </source>
</evidence>
<dbReference type="Proteomes" id="UP000078070">
    <property type="component" value="Chromosome"/>
</dbReference>
<dbReference type="PROSITE" id="PS00194">
    <property type="entry name" value="THIOREDOXIN_1"/>
    <property type="match status" value="1"/>
</dbReference>
<evidence type="ECO:0000313" key="7">
    <source>
        <dbReference type="Proteomes" id="UP000078070"/>
    </source>
</evidence>
<dbReference type="InterPro" id="IPR017937">
    <property type="entry name" value="Thioredoxin_CS"/>
</dbReference>
<reference evidence="6 7" key="2">
    <citation type="journal article" date="2018" name="Int. J. Syst. Evol. Microbiol.">
        <title>Marinobacterium aestuarii sp. nov., a benzene-degrading marine bacterium isolated from estuary sediment.</title>
        <authorList>
            <person name="Bae S.S."/>
            <person name="Jung J."/>
            <person name="Chung D."/>
            <person name="Baek K."/>
        </authorList>
    </citation>
    <scope>NUCLEOTIDE SEQUENCE [LARGE SCALE GENOMIC DNA]</scope>
    <source>
        <strain evidence="6 7">ST58-10</strain>
    </source>
</reference>
<dbReference type="OrthoDB" id="9780340at2"/>
<evidence type="ECO:0000256" key="3">
    <source>
        <dbReference type="ARBA" id="ARBA00023157"/>
    </source>
</evidence>
<dbReference type="KEGG" id="mars:A8C75_00290"/>
<dbReference type="RefSeq" id="WP_067376463.1">
    <property type="nucleotide sequence ID" value="NZ_CP015839.1"/>
</dbReference>
<keyword evidence="3" id="KW-1015">Disulfide bond</keyword>
<keyword evidence="4" id="KW-0676">Redox-active center</keyword>
<keyword evidence="2" id="KW-0560">Oxidoreductase</keyword>
<dbReference type="Pfam" id="PF18312">
    <property type="entry name" value="ScsC_N"/>
    <property type="match status" value="1"/>
</dbReference>
<evidence type="ECO:0000259" key="5">
    <source>
        <dbReference type="PROSITE" id="PS51352"/>
    </source>
</evidence>
<evidence type="ECO:0000313" key="6">
    <source>
        <dbReference type="EMBL" id="ANG61043.1"/>
    </source>
</evidence>
<dbReference type="EMBL" id="CP015839">
    <property type="protein sequence ID" value="ANG61043.1"/>
    <property type="molecule type" value="Genomic_DNA"/>
</dbReference>
<dbReference type="Gene3D" id="3.40.30.10">
    <property type="entry name" value="Glutaredoxin"/>
    <property type="match status" value="1"/>
</dbReference>
<dbReference type="SUPFAM" id="SSF52833">
    <property type="entry name" value="Thioredoxin-like"/>
    <property type="match status" value="1"/>
</dbReference>
<gene>
    <name evidence="6" type="ORF">A8C75_00290</name>
</gene>
<keyword evidence="1" id="KW-0732">Signal</keyword>
<dbReference type="InterPro" id="IPR041205">
    <property type="entry name" value="ScsC_N"/>
</dbReference>
<dbReference type="Pfam" id="PF01323">
    <property type="entry name" value="DSBA"/>
    <property type="match status" value="1"/>
</dbReference>
<keyword evidence="7" id="KW-1185">Reference proteome</keyword>
<protein>
    <recommendedName>
        <fullName evidence="5">Thioredoxin domain-containing protein</fullName>
    </recommendedName>
</protein>
<dbReference type="InterPro" id="IPR013766">
    <property type="entry name" value="Thioredoxin_domain"/>
</dbReference>
<evidence type="ECO:0000256" key="2">
    <source>
        <dbReference type="ARBA" id="ARBA00023002"/>
    </source>
</evidence>
<dbReference type="GO" id="GO:0015036">
    <property type="term" value="F:disulfide oxidoreductase activity"/>
    <property type="evidence" value="ECO:0007669"/>
    <property type="project" value="UniProtKB-ARBA"/>
</dbReference>
<dbReference type="CDD" id="cd03023">
    <property type="entry name" value="DsbA_Com1_like"/>
    <property type="match status" value="1"/>
</dbReference>
<accession>A0A1A9EU17</accession>
<dbReference type="PANTHER" id="PTHR13887">
    <property type="entry name" value="GLUTATHIONE S-TRANSFERASE KAPPA"/>
    <property type="match status" value="1"/>
</dbReference>